<proteinExistence type="predicted"/>
<dbReference type="Proteomes" id="UP000593560">
    <property type="component" value="Unassembled WGS sequence"/>
</dbReference>
<sequence length="30" mass="3577">MMKLSSYFIVIMVIYPIYSTLKWTSTCFLP</sequence>
<evidence type="ECO:0000313" key="1">
    <source>
        <dbReference type="EMBL" id="MBA0803711.1"/>
    </source>
</evidence>
<keyword evidence="2" id="KW-1185">Reference proteome</keyword>
<organism evidence="1 2">
    <name type="scientific">Gossypium harknessii</name>
    <dbReference type="NCBI Taxonomy" id="34285"/>
    <lineage>
        <taxon>Eukaryota</taxon>
        <taxon>Viridiplantae</taxon>
        <taxon>Streptophyta</taxon>
        <taxon>Embryophyta</taxon>
        <taxon>Tracheophyta</taxon>
        <taxon>Spermatophyta</taxon>
        <taxon>Magnoliopsida</taxon>
        <taxon>eudicotyledons</taxon>
        <taxon>Gunneridae</taxon>
        <taxon>Pentapetalae</taxon>
        <taxon>rosids</taxon>
        <taxon>malvids</taxon>
        <taxon>Malvales</taxon>
        <taxon>Malvaceae</taxon>
        <taxon>Malvoideae</taxon>
        <taxon>Gossypium</taxon>
    </lineage>
</organism>
<comment type="caution">
    <text evidence="1">The sequence shown here is derived from an EMBL/GenBank/DDBJ whole genome shotgun (WGS) entry which is preliminary data.</text>
</comment>
<gene>
    <name evidence="1" type="ORF">Gohar_013892</name>
</gene>
<dbReference type="EMBL" id="JABFAD010000007">
    <property type="protein sequence ID" value="MBA0803711.1"/>
    <property type="molecule type" value="Genomic_DNA"/>
</dbReference>
<name>A0A7J9H1I8_9ROSI</name>
<protein>
    <submittedName>
        <fullName evidence="1">Uncharacterized protein</fullName>
    </submittedName>
</protein>
<dbReference type="AlphaFoldDB" id="A0A7J9H1I8"/>
<dbReference type="OrthoDB" id="984336at2759"/>
<accession>A0A7J9H1I8</accession>
<reference evidence="1 2" key="1">
    <citation type="journal article" date="2019" name="Genome Biol. Evol.">
        <title>Insights into the evolution of the New World diploid cottons (Gossypium, subgenus Houzingenia) based on genome sequencing.</title>
        <authorList>
            <person name="Grover C.E."/>
            <person name="Arick M.A. 2nd"/>
            <person name="Thrash A."/>
            <person name="Conover J.L."/>
            <person name="Sanders W.S."/>
            <person name="Peterson D.G."/>
            <person name="Frelichowski J.E."/>
            <person name="Scheffler J.A."/>
            <person name="Scheffler B.E."/>
            <person name="Wendel J.F."/>
        </authorList>
    </citation>
    <scope>NUCLEOTIDE SEQUENCE [LARGE SCALE GENOMIC DNA]</scope>
    <source>
        <strain evidence="1">0</strain>
        <tissue evidence="1">Leaf</tissue>
    </source>
</reference>
<evidence type="ECO:0000313" key="2">
    <source>
        <dbReference type="Proteomes" id="UP000593560"/>
    </source>
</evidence>